<proteinExistence type="inferred from homology"/>
<dbReference type="PANTHER" id="PTHR12658">
    <property type="entry name" value="BETA-TUBULIN COFACTOR D"/>
    <property type="match status" value="1"/>
</dbReference>
<dbReference type="Pfam" id="PF12612">
    <property type="entry name" value="TFCD_C"/>
    <property type="match status" value="1"/>
</dbReference>
<dbReference type="GO" id="GO:0070830">
    <property type="term" value="P:bicellular tight junction assembly"/>
    <property type="evidence" value="ECO:0007669"/>
    <property type="project" value="TreeGrafter"/>
</dbReference>
<keyword evidence="7" id="KW-1185">Reference proteome</keyword>
<dbReference type="PANTHER" id="PTHR12658:SF0">
    <property type="entry name" value="TUBULIN-SPECIFIC CHAPERONE D"/>
    <property type="match status" value="1"/>
</dbReference>
<dbReference type="GO" id="GO:0007023">
    <property type="term" value="P:post-chaperonin tubulin folding pathway"/>
    <property type="evidence" value="ECO:0007669"/>
    <property type="project" value="InterPro"/>
</dbReference>
<name>A0AAV1Z4A3_9ARAC</name>
<dbReference type="GO" id="GO:0000226">
    <property type="term" value="P:microtubule cytoskeleton organization"/>
    <property type="evidence" value="ECO:0007669"/>
    <property type="project" value="TreeGrafter"/>
</dbReference>
<dbReference type="EMBL" id="CAXIEN010000019">
    <property type="protein sequence ID" value="CAL1265737.1"/>
    <property type="molecule type" value="Genomic_DNA"/>
</dbReference>
<sequence>MFECFTTVVIFQLHSIFSCGLELTKHSLLNKTMDTCRNRTCSEGNADDTDSIGLGCALEVFKEFDEIISLISQLKSVYNDQSQSEKVIERFIYILNQYQEQPHLLDRYLDDFLSELLKIARNPDNEKSLHYLAFKFLYIITKVRGYKVVLRHLPHEVSDVEPVLALLNEQNPHDAATWEARYMLLLWMSIIVMIPFHMNRLDDTSESGSEKKPIMQRIINVIKMYLSVSDKARDAAAFLAAHFVTRPDVKDVYLKEYLDWCIKVRAFMLVSSDNEISLQAGILSSLALLFKHGKRDDMKSYGAPILRKILECGFKDSSSSVVRKMALKLIQRIGLSFLRVKIASWRYSRGKRSLADNLAYGDVGRQMSTEKESSDDEDYDIPDETEDIIEQLLVGLRDKDTIIRWSAAKGIGRVTSRLPKELADDVVTSVLELFSLRESDSAWHGGCLALAELGRRGLILPQHLDQVVDVVLKALIYDEQRGNFSVGAHIRDAACYVCWSFARAYDPTVLQPYVNSIAGALLVTTVFDREITCRRAASAAFQENVGRQGTFPHGIDILTETDYYAVGSRHNSFLNLSVHIAQFSEYTLPLINHLLEHKVNHWDSAVRELTSKALHNLTILAPEFMVKTVFPELLTKAVGIDLNARHGSIFSVGEIVHALSNQKNNKEKIDDILGPQIMENIRSLIFVLDQRGLFRGLGGILMRNAVCLLIEKSSMAALPFHKDEKLVEKWQEMLDSCLQHTDASVRLSAVSALPHFLNQYYPSDSPQCSTLLKRYLEKLSSNHMETRCGFALAVGAFPKFILNGSVAHTIQTLSKCAELTEEFSSWAEVRRDAVKAISQIAVTVGINSDGNENDSICQSNLDALFSSFLAGTNDYTLDSRGEIGAIVREAAMVAIQETIHLVMKKEPQMLSQNLVSNIFSVILQQCTEKIDRTRSVAGGVFESLLMSDPRVPHIPYHNELIEIFNSEICDEINWASPGDTFHLFVKILTFSCYRRNLLLGFIVSVGGLTESLVKYSSSALVSYLLENQSNTELMKAISDDLLSILKGNSQNDRIVIPFFKMMNYLLLSDIVFLSGGEQTNFYNELVSLTWLCSYKSRDPQKIIAAVDLFCNLLQVSKQCQAQSLNRLVIFLCHRFPRIRKVTANKLYEAFITYDVLEDEGKMDEITNLLCETDWNESLDLLRPIRNNLCEKLGLEPPKLKAK</sequence>
<evidence type="ECO:0000256" key="2">
    <source>
        <dbReference type="ARBA" id="ARBA00015003"/>
    </source>
</evidence>
<comment type="caution">
    <text evidence="6">The sequence shown here is derived from an EMBL/GenBank/DDBJ whole genome shotgun (WGS) entry which is preliminary data.</text>
</comment>
<dbReference type="GO" id="GO:0005096">
    <property type="term" value="F:GTPase activator activity"/>
    <property type="evidence" value="ECO:0007669"/>
    <property type="project" value="InterPro"/>
</dbReference>
<dbReference type="Pfam" id="PF25767">
    <property type="entry name" value="ARM_TBCD_2nd"/>
    <property type="match status" value="1"/>
</dbReference>
<evidence type="ECO:0000313" key="6">
    <source>
        <dbReference type="EMBL" id="CAL1265737.1"/>
    </source>
</evidence>
<feature type="domain" description="Tubulin-folding cofactor D ARM repeats" evidence="5">
    <location>
        <begin position="322"/>
        <end position="555"/>
    </location>
</feature>
<evidence type="ECO:0000313" key="7">
    <source>
        <dbReference type="Proteomes" id="UP001497382"/>
    </source>
</evidence>
<dbReference type="AlphaFoldDB" id="A0AAV1Z4A3"/>
<evidence type="ECO:0000259" key="4">
    <source>
        <dbReference type="Pfam" id="PF12612"/>
    </source>
</evidence>
<dbReference type="GO" id="GO:0016328">
    <property type="term" value="C:lateral plasma membrane"/>
    <property type="evidence" value="ECO:0007669"/>
    <property type="project" value="TreeGrafter"/>
</dbReference>
<feature type="domain" description="Tubulin-folding cofactor D C-terminal" evidence="4">
    <location>
        <begin position="917"/>
        <end position="1101"/>
    </location>
</feature>
<keyword evidence="3" id="KW-0143">Chaperone</keyword>
<dbReference type="GO" id="GO:0034333">
    <property type="term" value="P:adherens junction assembly"/>
    <property type="evidence" value="ECO:0007669"/>
    <property type="project" value="TreeGrafter"/>
</dbReference>
<dbReference type="Pfam" id="PF23579">
    <property type="entry name" value="ARM_TBCD"/>
    <property type="match status" value="1"/>
</dbReference>
<dbReference type="InterPro" id="IPR033162">
    <property type="entry name" value="TBCD"/>
</dbReference>
<evidence type="ECO:0000259" key="5">
    <source>
        <dbReference type="Pfam" id="PF25767"/>
    </source>
</evidence>
<dbReference type="InterPro" id="IPR011989">
    <property type="entry name" value="ARM-like"/>
</dbReference>
<evidence type="ECO:0000256" key="3">
    <source>
        <dbReference type="ARBA" id="ARBA00023186"/>
    </source>
</evidence>
<dbReference type="GO" id="GO:0007021">
    <property type="term" value="P:tubulin complex assembly"/>
    <property type="evidence" value="ECO:0007669"/>
    <property type="project" value="InterPro"/>
</dbReference>
<comment type="similarity">
    <text evidence="1">Belongs to the TBCD family.</text>
</comment>
<dbReference type="InterPro" id="IPR016024">
    <property type="entry name" value="ARM-type_fold"/>
</dbReference>
<dbReference type="GO" id="GO:0048487">
    <property type="term" value="F:beta-tubulin binding"/>
    <property type="evidence" value="ECO:0007669"/>
    <property type="project" value="InterPro"/>
</dbReference>
<protein>
    <recommendedName>
        <fullName evidence="2">Tubulin-specific chaperone D</fullName>
    </recommendedName>
</protein>
<dbReference type="Gene3D" id="1.25.10.10">
    <property type="entry name" value="Leucine-rich Repeat Variant"/>
    <property type="match status" value="2"/>
</dbReference>
<reference evidence="6 7" key="1">
    <citation type="submission" date="2024-04" db="EMBL/GenBank/DDBJ databases">
        <authorList>
            <person name="Rising A."/>
            <person name="Reimegard J."/>
            <person name="Sonavane S."/>
            <person name="Akerstrom W."/>
            <person name="Nylinder S."/>
            <person name="Hedman E."/>
            <person name="Kallberg Y."/>
        </authorList>
    </citation>
    <scope>NUCLEOTIDE SEQUENCE [LARGE SCALE GENOMIC DNA]</scope>
</reference>
<dbReference type="InterPro" id="IPR058033">
    <property type="entry name" value="ARM_TBCD_2nd"/>
</dbReference>
<dbReference type="SUPFAM" id="SSF48371">
    <property type="entry name" value="ARM repeat"/>
    <property type="match status" value="3"/>
</dbReference>
<accession>A0AAV1Z4A3</accession>
<gene>
    <name evidence="6" type="ORF">LARSCL_LOCUS2710</name>
</gene>
<organism evidence="6 7">
    <name type="scientific">Larinioides sclopetarius</name>
    <dbReference type="NCBI Taxonomy" id="280406"/>
    <lineage>
        <taxon>Eukaryota</taxon>
        <taxon>Metazoa</taxon>
        <taxon>Ecdysozoa</taxon>
        <taxon>Arthropoda</taxon>
        <taxon>Chelicerata</taxon>
        <taxon>Arachnida</taxon>
        <taxon>Araneae</taxon>
        <taxon>Araneomorphae</taxon>
        <taxon>Entelegynae</taxon>
        <taxon>Araneoidea</taxon>
        <taxon>Araneidae</taxon>
        <taxon>Larinioides</taxon>
    </lineage>
</organism>
<evidence type="ECO:0000256" key="1">
    <source>
        <dbReference type="ARBA" id="ARBA00006853"/>
    </source>
</evidence>
<dbReference type="Proteomes" id="UP001497382">
    <property type="component" value="Unassembled WGS sequence"/>
</dbReference>
<dbReference type="InterPro" id="IPR022577">
    <property type="entry name" value="TBCD_C"/>
</dbReference>